<keyword evidence="1" id="KW-0689">Ribosomal protein</keyword>
<dbReference type="EMBL" id="MN240356">
    <property type="protein sequence ID" value="QVY58039.1"/>
    <property type="molecule type" value="Genomic_DNA"/>
</dbReference>
<dbReference type="GO" id="GO:0003735">
    <property type="term" value="F:structural constituent of ribosome"/>
    <property type="evidence" value="ECO:0007669"/>
    <property type="project" value="InterPro"/>
</dbReference>
<organism evidence="1">
    <name type="scientific">Betaphycus gelatinus</name>
    <dbReference type="NCBI Taxonomy" id="1191690"/>
    <lineage>
        <taxon>Eukaryota</taxon>
        <taxon>Rhodophyta</taxon>
        <taxon>Florideophyceae</taxon>
        <taxon>Rhodymeniophycidae</taxon>
        <taxon>Gigartinales</taxon>
        <taxon>Solieriaceae</taxon>
        <taxon>Betaphycus</taxon>
    </lineage>
</organism>
<dbReference type="InterPro" id="IPR001854">
    <property type="entry name" value="Ribosomal_uL29"/>
</dbReference>
<reference evidence="1" key="1">
    <citation type="submission" date="2019-07" db="EMBL/GenBank/DDBJ databases">
        <authorList>
            <person name="Zhang J."/>
            <person name="Liu T."/>
        </authorList>
    </citation>
    <scope>NUCLEOTIDE SEQUENCE</scope>
</reference>
<evidence type="ECO:0000313" key="1">
    <source>
        <dbReference type="EMBL" id="QVY58039.1"/>
    </source>
</evidence>
<name>A0A8E7UFF3_9FLOR</name>
<protein>
    <submittedName>
        <fullName evidence="1">50S ribosomal protein L29</fullName>
    </submittedName>
</protein>
<dbReference type="AlphaFoldDB" id="A0A8E7UFF3"/>
<keyword evidence="1" id="KW-0934">Plastid</keyword>
<sequence>MSFQKIESIKNLNIKEIEKKIIEIKKEIFDLQIKKYTRQSLKNHIFKHKKHKLAQLMTIATQKIHTSTED</sequence>
<proteinExistence type="inferred from homology"/>
<dbReference type="GO" id="GO:0005840">
    <property type="term" value="C:ribosome"/>
    <property type="evidence" value="ECO:0007669"/>
    <property type="project" value="UniProtKB-KW"/>
</dbReference>
<dbReference type="HAMAP" id="MF_00374">
    <property type="entry name" value="Ribosomal_uL29"/>
    <property type="match status" value="1"/>
</dbReference>
<gene>
    <name evidence="1" type="primary">rpl29</name>
</gene>
<dbReference type="NCBIfam" id="TIGR00012">
    <property type="entry name" value="L29"/>
    <property type="match status" value="1"/>
</dbReference>
<dbReference type="GO" id="GO:0006412">
    <property type="term" value="P:translation"/>
    <property type="evidence" value="ECO:0007669"/>
    <property type="project" value="InterPro"/>
</dbReference>
<accession>A0A8E7UFF3</accession>
<dbReference type="Pfam" id="PF00831">
    <property type="entry name" value="Ribosomal_L29"/>
    <property type="match status" value="1"/>
</dbReference>
<reference evidence="1" key="2">
    <citation type="journal article" date="2021" name="Genomics">
        <title>Comparative analysis of mitochondrial genomes of Nirvanini and Evacanthini (Hemiptera: Cicadellidae) reveals an explicit evolutionary relationship.</title>
        <authorList>
            <person name="Du Y."/>
            <person name="Liang Z."/>
            <person name="Dietrich C.H."/>
            <person name="Dai W."/>
        </authorList>
    </citation>
    <scope>NUCLEOTIDE SEQUENCE</scope>
</reference>
<keyword evidence="1" id="KW-0687">Ribonucleoprotein</keyword>
<geneLocation type="plastid" evidence="1"/>